<gene>
    <name evidence="12" type="ORF">EZS28_034649</name>
</gene>
<keyword evidence="5" id="KW-0067">ATP-binding</keyword>
<evidence type="ECO:0000256" key="2">
    <source>
        <dbReference type="ARBA" id="ARBA00001946"/>
    </source>
</evidence>
<evidence type="ECO:0000256" key="9">
    <source>
        <dbReference type="PROSITE-ProRule" id="PRU01384"/>
    </source>
</evidence>
<comment type="catalytic activity">
    <reaction evidence="1">
        <text>ATP-dependent breakage, passage and rejoining of double-stranded DNA.</text>
        <dbReference type="EC" id="5.6.2.2"/>
    </reaction>
</comment>
<evidence type="ECO:0000256" key="6">
    <source>
        <dbReference type="ARBA" id="ARBA00023029"/>
    </source>
</evidence>
<dbReference type="GO" id="GO:0000712">
    <property type="term" value="P:resolution of meiotic recombination intermediates"/>
    <property type="evidence" value="ECO:0007669"/>
    <property type="project" value="TreeGrafter"/>
</dbReference>
<reference evidence="12 13" key="1">
    <citation type="submission" date="2019-03" db="EMBL/GenBank/DDBJ databases">
        <title>Single cell metagenomics reveals metabolic interactions within the superorganism composed of flagellate Streblomastix strix and complex community of Bacteroidetes bacteria on its surface.</title>
        <authorList>
            <person name="Treitli S.C."/>
            <person name="Kolisko M."/>
            <person name="Husnik F."/>
            <person name="Keeling P."/>
            <person name="Hampl V."/>
        </authorList>
    </citation>
    <scope>NUCLEOTIDE SEQUENCE [LARGE SCALE GENOMIC DNA]</scope>
    <source>
        <strain evidence="12">ST1C</strain>
    </source>
</reference>
<dbReference type="GO" id="GO:0005634">
    <property type="term" value="C:nucleus"/>
    <property type="evidence" value="ECO:0007669"/>
    <property type="project" value="TreeGrafter"/>
</dbReference>
<evidence type="ECO:0000256" key="7">
    <source>
        <dbReference type="ARBA" id="ARBA00023125"/>
    </source>
</evidence>
<evidence type="ECO:0000256" key="10">
    <source>
        <dbReference type="SAM" id="MobiDB-lite"/>
    </source>
</evidence>
<keyword evidence="4" id="KW-0547">Nucleotide-binding</keyword>
<keyword evidence="7 9" id="KW-0238">DNA-binding</keyword>
<keyword evidence="8" id="KW-0413">Isomerase</keyword>
<sequence>MGKTKDKENNKEGKEGKEGDEKKKERTKAKGKDDKEEKKKSKVEKWVKDFSEYHTDTKVYFSITLSEGHEHDFDGDDAFKKLQLVSAINTTNMTLFGADGRIRKYGSVIEILVQFVPLRLEFYGRRKAKLLKILEY</sequence>
<organism evidence="12 13">
    <name type="scientific">Streblomastix strix</name>
    <dbReference type="NCBI Taxonomy" id="222440"/>
    <lineage>
        <taxon>Eukaryota</taxon>
        <taxon>Metamonada</taxon>
        <taxon>Preaxostyla</taxon>
        <taxon>Oxymonadida</taxon>
        <taxon>Streblomastigidae</taxon>
        <taxon>Streblomastix</taxon>
    </lineage>
</organism>
<dbReference type="PROSITE" id="PS52040">
    <property type="entry name" value="TOPO_IIA"/>
    <property type="match status" value="1"/>
</dbReference>
<keyword evidence="6" id="KW-0799">Topoisomerase</keyword>
<dbReference type="GO" id="GO:0003677">
    <property type="term" value="F:DNA binding"/>
    <property type="evidence" value="ECO:0007669"/>
    <property type="project" value="UniProtKB-UniRule"/>
</dbReference>
<dbReference type="GO" id="GO:0003918">
    <property type="term" value="F:DNA topoisomerase type II (double strand cut, ATP-hydrolyzing) activity"/>
    <property type="evidence" value="ECO:0007669"/>
    <property type="project" value="UniProtKB-EC"/>
</dbReference>
<dbReference type="InterPro" id="IPR013760">
    <property type="entry name" value="Topo_IIA-like_dom_sf"/>
</dbReference>
<dbReference type="EMBL" id="SNRW01015978">
    <property type="protein sequence ID" value="KAA6369825.1"/>
    <property type="molecule type" value="Genomic_DNA"/>
</dbReference>
<comment type="caution">
    <text evidence="9">Lacks conserved residue(s) required for the propagation of feature annotation.</text>
</comment>
<protein>
    <recommendedName>
        <fullName evidence="3">DNA topoisomerase (ATP-hydrolyzing)</fullName>
        <ecNumber evidence="3">5.6.2.2</ecNumber>
    </recommendedName>
</protein>
<feature type="region of interest" description="Disordered" evidence="10">
    <location>
        <begin position="1"/>
        <end position="43"/>
    </location>
</feature>
<dbReference type="OrthoDB" id="1747350at2759"/>
<dbReference type="GO" id="GO:0000819">
    <property type="term" value="P:sister chromatid segregation"/>
    <property type="evidence" value="ECO:0007669"/>
    <property type="project" value="TreeGrafter"/>
</dbReference>
<dbReference type="InterPro" id="IPR050634">
    <property type="entry name" value="DNA_Topoisomerase_II"/>
</dbReference>
<feature type="non-terminal residue" evidence="12">
    <location>
        <position position="136"/>
    </location>
</feature>
<dbReference type="AlphaFoldDB" id="A0A5J4UJM4"/>
<name>A0A5J4UJM4_9EUKA</name>
<evidence type="ECO:0000256" key="3">
    <source>
        <dbReference type="ARBA" id="ARBA00012895"/>
    </source>
</evidence>
<dbReference type="InterPro" id="IPR013758">
    <property type="entry name" value="Topo_IIA_A/C_ab"/>
</dbReference>
<dbReference type="Gene3D" id="3.30.1360.40">
    <property type="match status" value="1"/>
</dbReference>
<evidence type="ECO:0000256" key="5">
    <source>
        <dbReference type="ARBA" id="ARBA00022840"/>
    </source>
</evidence>
<dbReference type="SUPFAM" id="SSF56719">
    <property type="entry name" value="Type II DNA topoisomerase"/>
    <property type="match status" value="1"/>
</dbReference>
<dbReference type="PANTHER" id="PTHR10169">
    <property type="entry name" value="DNA TOPOISOMERASE/GYRASE"/>
    <property type="match status" value="1"/>
</dbReference>
<evidence type="ECO:0000256" key="8">
    <source>
        <dbReference type="ARBA" id="ARBA00023235"/>
    </source>
</evidence>
<dbReference type="Gene3D" id="3.90.199.10">
    <property type="entry name" value="Topoisomerase II, domain 5"/>
    <property type="match status" value="1"/>
</dbReference>
<evidence type="ECO:0000313" key="12">
    <source>
        <dbReference type="EMBL" id="KAA6369825.1"/>
    </source>
</evidence>
<proteinExistence type="predicted"/>
<evidence type="ECO:0000256" key="4">
    <source>
        <dbReference type="ARBA" id="ARBA00022741"/>
    </source>
</evidence>
<feature type="domain" description="Topo IIA-type catalytic" evidence="11">
    <location>
        <begin position="1"/>
        <end position="136"/>
    </location>
</feature>
<dbReference type="GO" id="GO:0005524">
    <property type="term" value="F:ATP binding"/>
    <property type="evidence" value="ECO:0007669"/>
    <property type="project" value="UniProtKB-KW"/>
</dbReference>
<accession>A0A5J4UJM4</accession>
<comment type="caution">
    <text evidence="12">The sequence shown here is derived from an EMBL/GenBank/DDBJ whole genome shotgun (WGS) entry which is preliminary data.</text>
</comment>
<dbReference type="InterPro" id="IPR002205">
    <property type="entry name" value="Topo_IIA_dom_A"/>
</dbReference>
<dbReference type="Pfam" id="PF00521">
    <property type="entry name" value="DNA_topoisoIV"/>
    <property type="match status" value="1"/>
</dbReference>
<evidence type="ECO:0000313" key="13">
    <source>
        <dbReference type="Proteomes" id="UP000324800"/>
    </source>
</evidence>
<dbReference type="PANTHER" id="PTHR10169:SF38">
    <property type="entry name" value="DNA TOPOISOMERASE 2"/>
    <property type="match status" value="1"/>
</dbReference>
<dbReference type="Proteomes" id="UP000324800">
    <property type="component" value="Unassembled WGS sequence"/>
</dbReference>
<dbReference type="GO" id="GO:0006265">
    <property type="term" value="P:DNA topological change"/>
    <property type="evidence" value="ECO:0007669"/>
    <property type="project" value="InterPro"/>
</dbReference>
<comment type="cofactor">
    <cofactor evidence="2">
        <name>Mg(2+)</name>
        <dbReference type="ChEBI" id="CHEBI:18420"/>
    </cofactor>
</comment>
<dbReference type="EC" id="5.6.2.2" evidence="3"/>
<evidence type="ECO:0000259" key="11">
    <source>
        <dbReference type="PROSITE" id="PS52040"/>
    </source>
</evidence>
<evidence type="ECO:0000256" key="1">
    <source>
        <dbReference type="ARBA" id="ARBA00000185"/>
    </source>
</evidence>